<dbReference type="EMBL" id="JBHRUV010000096">
    <property type="protein sequence ID" value="MFC3267227.1"/>
    <property type="molecule type" value="Genomic_DNA"/>
</dbReference>
<evidence type="ECO:0000259" key="5">
    <source>
        <dbReference type="Pfam" id="PF25954"/>
    </source>
</evidence>
<dbReference type="Gene3D" id="2.40.30.170">
    <property type="match status" value="1"/>
</dbReference>
<dbReference type="InterPro" id="IPR058624">
    <property type="entry name" value="MdtA-like_HH"/>
</dbReference>
<dbReference type="Pfam" id="PF25876">
    <property type="entry name" value="HH_MFP_RND"/>
    <property type="match status" value="1"/>
</dbReference>
<dbReference type="InterPro" id="IPR050739">
    <property type="entry name" value="MFP"/>
</dbReference>
<comment type="caution">
    <text evidence="6">The sequence shown here is derived from an EMBL/GenBank/DDBJ whole genome shotgun (WGS) entry which is preliminary data.</text>
</comment>
<accession>A0ABV7LH13</accession>
<feature type="transmembrane region" description="Helical" evidence="2">
    <location>
        <begin position="36"/>
        <end position="57"/>
    </location>
</feature>
<dbReference type="InterPro" id="IPR058792">
    <property type="entry name" value="Beta-barrel_RND_2"/>
</dbReference>
<evidence type="ECO:0000256" key="2">
    <source>
        <dbReference type="SAM" id="Phobius"/>
    </source>
</evidence>
<dbReference type="Pfam" id="PF25954">
    <property type="entry name" value="Beta-barrel_RND_2"/>
    <property type="match status" value="1"/>
</dbReference>
<proteinExistence type="predicted"/>
<dbReference type="Gene3D" id="2.40.50.100">
    <property type="match status" value="1"/>
</dbReference>
<feature type="domain" description="CusB-like beta-barrel" evidence="5">
    <location>
        <begin position="276"/>
        <end position="318"/>
    </location>
</feature>
<dbReference type="Pfam" id="PF25917">
    <property type="entry name" value="BSH_RND"/>
    <property type="match status" value="1"/>
</dbReference>
<evidence type="ECO:0000313" key="7">
    <source>
        <dbReference type="Proteomes" id="UP001595536"/>
    </source>
</evidence>
<keyword evidence="7" id="KW-1185">Reference proteome</keyword>
<evidence type="ECO:0000259" key="3">
    <source>
        <dbReference type="Pfam" id="PF25876"/>
    </source>
</evidence>
<dbReference type="InterPro" id="IPR058625">
    <property type="entry name" value="MdtA-like_BSH"/>
</dbReference>
<dbReference type="PANTHER" id="PTHR30386">
    <property type="entry name" value="MEMBRANE FUSION SUBUNIT OF EMRAB-TOLC MULTIDRUG EFFLUX PUMP"/>
    <property type="match status" value="1"/>
</dbReference>
<keyword evidence="1" id="KW-0175">Coiled coil</keyword>
<name>A0ABV7LH13_9HYPH</name>
<dbReference type="SUPFAM" id="SSF111369">
    <property type="entry name" value="HlyD-like secretion proteins"/>
    <property type="match status" value="2"/>
</dbReference>
<dbReference type="Proteomes" id="UP001595536">
    <property type="component" value="Unassembled WGS sequence"/>
</dbReference>
<protein>
    <submittedName>
        <fullName evidence="6">HlyD family secretion protein</fullName>
    </submittedName>
</protein>
<evidence type="ECO:0000313" key="6">
    <source>
        <dbReference type="EMBL" id="MFC3267227.1"/>
    </source>
</evidence>
<feature type="domain" description="Multidrug resistance protein MdtA-like alpha-helical hairpin" evidence="3">
    <location>
        <begin position="143"/>
        <end position="209"/>
    </location>
</feature>
<dbReference type="RefSeq" id="WP_376830710.1">
    <property type="nucleotide sequence ID" value="NZ_JBHLWR010000006.1"/>
</dbReference>
<evidence type="ECO:0000259" key="4">
    <source>
        <dbReference type="Pfam" id="PF25917"/>
    </source>
</evidence>
<gene>
    <name evidence="6" type="ORF">ACFOEX_12835</name>
</gene>
<reference evidence="7" key="1">
    <citation type="journal article" date="2019" name="Int. J. Syst. Evol. Microbiol.">
        <title>The Global Catalogue of Microorganisms (GCM) 10K type strain sequencing project: providing services to taxonomists for standard genome sequencing and annotation.</title>
        <authorList>
            <consortium name="The Broad Institute Genomics Platform"/>
            <consortium name="The Broad Institute Genome Sequencing Center for Infectious Disease"/>
            <person name="Wu L."/>
            <person name="Ma J."/>
        </authorList>
    </citation>
    <scope>NUCLEOTIDE SEQUENCE [LARGE SCALE GENOMIC DNA]</scope>
    <source>
        <strain evidence="7">CCM 7941</strain>
    </source>
</reference>
<sequence>MSRHENADGLGGGASATATPPVAAPFAAARRGRLKLAAAALGAAAVIGVIWGGAYWWTTGRFLVSTDDAYVRADMTLLAAKVSGYVTEVLVENNQSVKAGDIIARIDDGDYRIALEAARAREKTQEAALERISRQIEAARAAVAQAAAQVPAAEADLARASSELERQVRLAQRDFASQQKLELARADRARAEAALLSAKAALQSARANVQVLEAQKAEAAGVLNEYRKATARAERDLSFTEVRAPVSGVIGNKAVQTGQFVQPGARLAAIVPLDDVYIDANFKETQISRLHPGQKVTFTVDAYPDRLFHGVVASLSPASGALFSLLPPDNATGNFTKIVQRLPVRLLIDRQEVAEHVLRPGLSVVATVDTRTGPAPGEAAAKE</sequence>
<organism evidence="6 7">
    <name type="scientific">Camelimonas abortus</name>
    <dbReference type="NCBI Taxonomy" id="1017184"/>
    <lineage>
        <taxon>Bacteria</taxon>
        <taxon>Pseudomonadati</taxon>
        <taxon>Pseudomonadota</taxon>
        <taxon>Alphaproteobacteria</taxon>
        <taxon>Hyphomicrobiales</taxon>
        <taxon>Chelatococcaceae</taxon>
        <taxon>Camelimonas</taxon>
    </lineage>
</organism>
<keyword evidence="2" id="KW-1133">Transmembrane helix</keyword>
<dbReference type="Gene3D" id="1.10.287.470">
    <property type="entry name" value="Helix hairpin bin"/>
    <property type="match status" value="2"/>
</dbReference>
<keyword evidence="2" id="KW-0812">Transmembrane</keyword>
<feature type="domain" description="Multidrug resistance protein MdtA-like barrel-sandwich hybrid" evidence="4">
    <location>
        <begin position="79"/>
        <end position="271"/>
    </location>
</feature>
<feature type="coiled-coil region" evidence="1">
    <location>
        <begin position="115"/>
        <end position="149"/>
    </location>
</feature>
<keyword evidence="2" id="KW-0472">Membrane</keyword>
<feature type="coiled-coil region" evidence="1">
    <location>
        <begin position="181"/>
        <end position="232"/>
    </location>
</feature>
<dbReference type="PANTHER" id="PTHR30386:SF24">
    <property type="entry name" value="MULTIDRUG RESISTANCE EFFLUX PUMP"/>
    <property type="match status" value="1"/>
</dbReference>
<evidence type="ECO:0000256" key="1">
    <source>
        <dbReference type="SAM" id="Coils"/>
    </source>
</evidence>